<evidence type="ECO:0000256" key="8">
    <source>
        <dbReference type="ARBA" id="ARBA00023136"/>
    </source>
</evidence>
<organism evidence="13 14">
    <name type="scientific">Paenibacillus oceani</name>
    <dbReference type="NCBI Taxonomy" id="2772510"/>
    <lineage>
        <taxon>Bacteria</taxon>
        <taxon>Bacillati</taxon>
        <taxon>Bacillota</taxon>
        <taxon>Bacilli</taxon>
        <taxon>Bacillales</taxon>
        <taxon>Paenibacillaceae</taxon>
        <taxon>Paenibacillus</taxon>
    </lineage>
</organism>
<comment type="subcellular location">
    <subcellularLocation>
        <location evidence="1">Membrane</location>
        <topology evidence="1">Multi-pass membrane protein</topology>
    </subcellularLocation>
</comment>
<keyword evidence="6 12" id="KW-1133">Transmembrane helix</keyword>
<evidence type="ECO:0000256" key="12">
    <source>
        <dbReference type="SAM" id="Phobius"/>
    </source>
</evidence>
<keyword evidence="14" id="KW-1185">Reference proteome</keyword>
<keyword evidence="4 12" id="KW-0812">Transmembrane</keyword>
<dbReference type="HAMAP" id="MF_00287">
    <property type="entry name" value="BdbC"/>
    <property type="match status" value="1"/>
</dbReference>
<evidence type="ECO:0000256" key="1">
    <source>
        <dbReference type="ARBA" id="ARBA00004141"/>
    </source>
</evidence>
<evidence type="ECO:0000256" key="2">
    <source>
        <dbReference type="ARBA" id="ARBA00007602"/>
    </source>
</evidence>
<feature type="transmembrane region" description="Helical" evidence="12">
    <location>
        <begin position="109"/>
        <end position="134"/>
    </location>
</feature>
<proteinExistence type="inferred from homology"/>
<dbReference type="EMBL" id="JACXJA010000017">
    <property type="protein sequence ID" value="MBD2863159.1"/>
    <property type="molecule type" value="Genomic_DNA"/>
</dbReference>
<dbReference type="PIRSF" id="PIRSF036659">
    <property type="entry name" value="BdbC"/>
    <property type="match status" value="1"/>
</dbReference>
<dbReference type="SUPFAM" id="SSF158442">
    <property type="entry name" value="DsbB-like"/>
    <property type="match status" value="1"/>
</dbReference>
<dbReference type="Gene3D" id="1.20.1550.10">
    <property type="entry name" value="DsbB-like"/>
    <property type="match status" value="1"/>
</dbReference>
<sequence>MRKFWAENGLHLSWAIALVAMLGSLYFSEVKGYMPCKLCWYQRILMYPQVILLGIAAARKQQVYMYVLPMTLLGACISLYHYLMEKTDWIKSNSFSCGIVPCDAEYMNWFGFVTIPFLALTGFVLISAIQIAMWRIDRARRA</sequence>
<keyword evidence="8 12" id="KW-0472">Membrane</keyword>
<evidence type="ECO:0000256" key="3">
    <source>
        <dbReference type="ARBA" id="ARBA00022448"/>
    </source>
</evidence>
<dbReference type="AlphaFoldDB" id="A0A927C849"/>
<name>A0A927C849_9BACL</name>
<dbReference type="GO" id="GO:0015035">
    <property type="term" value="F:protein-disulfide reductase activity"/>
    <property type="evidence" value="ECO:0007669"/>
    <property type="project" value="InterPro"/>
</dbReference>
<dbReference type="InterPro" id="IPR023380">
    <property type="entry name" value="DsbB-like_sf"/>
</dbReference>
<gene>
    <name evidence="13" type="ORF">IDH45_14295</name>
</gene>
<dbReference type="PANTHER" id="PTHR43469:SF1">
    <property type="entry name" value="SPBETA PROPHAGE-DERIVED DISULFIDE BOND FORMATION PROTEIN B"/>
    <property type="match status" value="1"/>
</dbReference>
<keyword evidence="5" id="KW-0249">Electron transport</keyword>
<keyword evidence="11" id="KW-0676">Redox-active center</keyword>
<dbReference type="NCBIfam" id="NF002849">
    <property type="entry name" value="PRK03113.1"/>
    <property type="match status" value="1"/>
</dbReference>
<feature type="transmembrane region" description="Helical" evidence="12">
    <location>
        <begin position="12"/>
        <end position="28"/>
    </location>
</feature>
<comment type="similarity">
    <text evidence="2">Belongs to the DsbB family. BdbC subfamily.</text>
</comment>
<evidence type="ECO:0000256" key="4">
    <source>
        <dbReference type="ARBA" id="ARBA00022692"/>
    </source>
</evidence>
<dbReference type="RefSeq" id="WP_190928709.1">
    <property type="nucleotide sequence ID" value="NZ_JACXJA010000017.1"/>
</dbReference>
<keyword evidence="7" id="KW-0560">Oxidoreductase</keyword>
<evidence type="ECO:0000313" key="14">
    <source>
        <dbReference type="Proteomes" id="UP000639396"/>
    </source>
</evidence>
<evidence type="ECO:0000256" key="11">
    <source>
        <dbReference type="ARBA" id="ARBA00023284"/>
    </source>
</evidence>
<dbReference type="GO" id="GO:0016020">
    <property type="term" value="C:membrane"/>
    <property type="evidence" value="ECO:0007669"/>
    <property type="project" value="UniProtKB-SubCell"/>
</dbReference>
<keyword evidence="9" id="KW-1015">Disulfide bond</keyword>
<feature type="transmembrane region" description="Helical" evidence="12">
    <location>
        <begin position="63"/>
        <end position="83"/>
    </location>
</feature>
<evidence type="ECO:0000256" key="6">
    <source>
        <dbReference type="ARBA" id="ARBA00022989"/>
    </source>
</evidence>
<accession>A0A927C849</accession>
<dbReference type="InterPro" id="IPR012187">
    <property type="entry name" value="Disulphide_bond_form_BdbC"/>
</dbReference>
<reference evidence="13" key="1">
    <citation type="submission" date="2020-09" db="EMBL/GenBank/DDBJ databases">
        <title>A novel bacterium of genus Paenibacillus, isolated from South China Sea.</title>
        <authorList>
            <person name="Huang H."/>
            <person name="Mo K."/>
            <person name="Hu Y."/>
        </authorList>
    </citation>
    <scope>NUCLEOTIDE SEQUENCE</scope>
    <source>
        <strain evidence="13">IB182363</strain>
    </source>
</reference>
<keyword evidence="10" id="KW-0143">Chaperone</keyword>
<evidence type="ECO:0000256" key="5">
    <source>
        <dbReference type="ARBA" id="ARBA00022982"/>
    </source>
</evidence>
<dbReference type="Proteomes" id="UP000639396">
    <property type="component" value="Unassembled WGS sequence"/>
</dbReference>
<evidence type="ECO:0000256" key="7">
    <source>
        <dbReference type="ARBA" id="ARBA00023002"/>
    </source>
</evidence>
<protein>
    <submittedName>
        <fullName evidence="13">Disulfide bond formation protein B</fullName>
    </submittedName>
</protein>
<dbReference type="PANTHER" id="PTHR43469">
    <property type="entry name" value="DISULFIDE FORMATION PROTEIN-RELATED"/>
    <property type="match status" value="1"/>
</dbReference>
<comment type="caution">
    <text evidence="13">The sequence shown here is derived from an EMBL/GenBank/DDBJ whole genome shotgun (WGS) entry which is preliminary data.</text>
</comment>
<evidence type="ECO:0000256" key="9">
    <source>
        <dbReference type="ARBA" id="ARBA00023157"/>
    </source>
</evidence>
<dbReference type="Pfam" id="PF02600">
    <property type="entry name" value="DsbB"/>
    <property type="match status" value="1"/>
</dbReference>
<evidence type="ECO:0000313" key="13">
    <source>
        <dbReference type="EMBL" id="MBD2863159.1"/>
    </source>
</evidence>
<dbReference type="InterPro" id="IPR003752">
    <property type="entry name" value="DiS_bond_form_DsbB/BdbC"/>
</dbReference>
<evidence type="ECO:0000256" key="10">
    <source>
        <dbReference type="ARBA" id="ARBA00023186"/>
    </source>
</evidence>
<keyword evidence="3" id="KW-0813">Transport</keyword>
<dbReference type="GO" id="GO:0006457">
    <property type="term" value="P:protein folding"/>
    <property type="evidence" value="ECO:0007669"/>
    <property type="project" value="InterPro"/>
</dbReference>